<dbReference type="OrthoDB" id="449263at2759"/>
<feature type="compositionally biased region" description="Basic and acidic residues" evidence="1">
    <location>
        <begin position="606"/>
        <end position="615"/>
    </location>
</feature>
<feature type="domain" description="Far11/STRP C-terminal" evidence="2">
    <location>
        <begin position="211"/>
        <end position="658"/>
    </location>
</feature>
<evidence type="ECO:0000259" key="2">
    <source>
        <dbReference type="SMART" id="SM01293"/>
    </source>
</evidence>
<name>A0A078ARQ0_STYLE</name>
<dbReference type="InParanoid" id="A0A078ARQ0"/>
<evidence type="ECO:0000313" key="3">
    <source>
        <dbReference type="EMBL" id="CDW84661.1"/>
    </source>
</evidence>
<gene>
    <name evidence="3" type="primary">Contig8711.g9296</name>
    <name evidence="3" type="ORF">STYLEM_13727</name>
</gene>
<dbReference type="InterPro" id="IPR040185">
    <property type="entry name" value="Far11/STRP"/>
</dbReference>
<reference evidence="3 4" key="1">
    <citation type="submission" date="2014-06" db="EMBL/GenBank/DDBJ databases">
        <authorList>
            <person name="Swart Estienne"/>
        </authorList>
    </citation>
    <scope>NUCLEOTIDE SEQUENCE [LARGE SCALE GENOMIC DNA]</scope>
    <source>
        <strain evidence="3 4">130c</strain>
    </source>
</reference>
<dbReference type="GO" id="GO:0007010">
    <property type="term" value="P:cytoskeleton organization"/>
    <property type="evidence" value="ECO:0007669"/>
    <property type="project" value="TreeGrafter"/>
</dbReference>
<dbReference type="AlphaFoldDB" id="A0A078ARQ0"/>
<evidence type="ECO:0000313" key="4">
    <source>
        <dbReference type="Proteomes" id="UP000039865"/>
    </source>
</evidence>
<dbReference type="GO" id="GO:0005829">
    <property type="term" value="C:cytosol"/>
    <property type="evidence" value="ECO:0007669"/>
    <property type="project" value="TreeGrafter"/>
</dbReference>
<dbReference type="PANTHER" id="PTHR13239">
    <property type="entry name" value="PROTEIN REQUIRED FOR HYPHAL ANASTOMOSIS HAM-2"/>
    <property type="match status" value="1"/>
</dbReference>
<evidence type="ECO:0000256" key="1">
    <source>
        <dbReference type="SAM" id="MobiDB-lite"/>
    </source>
</evidence>
<dbReference type="InterPro" id="IPR021819">
    <property type="entry name" value="Far11/STRP_C"/>
</dbReference>
<protein>
    <recommendedName>
        <fullName evidence="2">Far11/STRP C-terminal domain-containing protein</fullName>
    </recommendedName>
</protein>
<proteinExistence type="predicted"/>
<dbReference type="Proteomes" id="UP000039865">
    <property type="component" value="Unassembled WGS sequence"/>
</dbReference>
<dbReference type="PANTHER" id="PTHR13239:SF4">
    <property type="entry name" value="AT25231P"/>
    <property type="match status" value="1"/>
</dbReference>
<sequence>MKLQLKEIQFFENISYSLSEEIDIFYCLKQNTAQFETQTYDQPLIKDKLINIIETLENRRDGDQYSKALQQLYIFSMGQYSVKDTLVEQYPNSRLKKVLANNALNQITSIQVICQNLNHKMSLMPSIDLSQDKNEPFPLRLNLEQETRMLLNILINYILVNINDDPHLSRDVIHENNAIEEMCFRSIKFSLEIPVVPIRKFLILFYLFLRLSFGEAPGTILTMLNSLLETREEWKDLKFLKELQNLVEKEEPRFNMKVPSPVEKFYKRHMNSDNPIPQIIVVGILRVLLTTCPNAARNTGGIDLHSEWSSSLQFAFYKKEFFIENGFKSAHYAHSFLISQDSQNDDVRAEAPDFATVEDYKYENDRHRVIVALVISDFFLFLMKHFKNNHVIQFIYISQLVVDANGVLVLLKFLNQDFTKIDFSTVKIDQKYDFIYNEVGQLQLDQILEYSINSLLRLMYKTCKNQGERIKSYLVQYKAALIMKRLINKFEKSEVADIKKNAGKIIKIQIKYMNRNWRKNNMKIVSLVYQYVKLRRLDDWLAWENQALEEELYLSQDEIRHINSDFNYKHYNQFIEKMEEDNLKLAAAQSGIELNEDGSGIDNEEEKQKQSQAEQKRLENNKKYGIISSGLDVAVDETNILHHMWKKAVVDETFYQNYEQWLEEEVWSYYD</sequence>
<dbReference type="OMA" id="ISEVYCK"/>
<feature type="region of interest" description="Disordered" evidence="1">
    <location>
        <begin position="595"/>
        <end position="615"/>
    </location>
</feature>
<organism evidence="3 4">
    <name type="scientific">Stylonychia lemnae</name>
    <name type="common">Ciliate</name>
    <dbReference type="NCBI Taxonomy" id="5949"/>
    <lineage>
        <taxon>Eukaryota</taxon>
        <taxon>Sar</taxon>
        <taxon>Alveolata</taxon>
        <taxon>Ciliophora</taxon>
        <taxon>Intramacronucleata</taxon>
        <taxon>Spirotrichea</taxon>
        <taxon>Stichotrichia</taxon>
        <taxon>Sporadotrichida</taxon>
        <taxon>Oxytrichidae</taxon>
        <taxon>Stylonychinae</taxon>
        <taxon>Stylonychia</taxon>
    </lineage>
</organism>
<accession>A0A078ARQ0</accession>
<dbReference type="EMBL" id="CCKQ01013040">
    <property type="protein sequence ID" value="CDW84661.1"/>
    <property type="molecule type" value="Genomic_DNA"/>
</dbReference>
<dbReference type="SMART" id="SM01293">
    <property type="entry name" value="DUF3402"/>
    <property type="match status" value="1"/>
</dbReference>
<dbReference type="Pfam" id="PF11882">
    <property type="entry name" value="DUF3402"/>
    <property type="match status" value="2"/>
</dbReference>
<keyword evidence="4" id="KW-1185">Reference proteome</keyword>